<feature type="transmembrane region" description="Helical" evidence="19">
    <location>
        <begin position="249"/>
        <end position="273"/>
    </location>
</feature>
<dbReference type="GO" id="GO:0008818">
    <property type="term" value="F:cobalamin 5'-phosphate synthase activity"/>
    <property type="evidence" value="ECO:0007669"/>
    <property type="project" value="UniProtKB-UniRule"/>
</dbReference>
<sequence length="274" mass="26726">MSASEGLRLAVGTFTRSPSGRVTITPDTARTALLLAPLAVLPLALQVVLVGLTVEIGVPPLVAAGLALGVLAHGSRGMHLDGLADTVDGLGAGWDRERALEIMRRGDVGPMGAVALVVVLLVQAGAIAALLGSGWRGALVVGAAVVASRAAAAAVCGRGQQAAPGSRLGAAFVGTVPLVGVALVVLVVGALLVASVLPVALPMGGLGDGSSAAPFSMVARAVLVAAVAAPVAVWAAISLRDTAVRTLGGVGGDVIGAGVEVALTVLLVLLTVAW</sequence>
<comment type="similarity">
    <text evidence="4 19">Belongs to the CobS family.</text>
</comment>
<name>A0A1W1YAX2_9MICO</name>
<dbReference type="RefSeq" id="WP_084449519.1">
    <property type="nucleotide sequence ID" value="NZ_FWXN01000001.1"/>
</dbReference>
<keyword evidence="8 19" id="KW-0169">Cobalamin biosynthesis</keyword>
<evidence type="ECO:0000256" key="14">
    <source>
        <dbReference type="ARBA" id="ARBA00025228"/>
    </source>
</evidence>
<evidence type="ECO:0000256" key="17">
    <source>
        <dbReference type="ARBA" id="ARBA00048623"/>
    </source>
</evidence>
<evidence type="ECO:0000256" key="18">
    <source>
        <dbReference type="ARBA" id="ARBA00049504"/>
    </source>
</evidence>
<comment type="function">
    <text evidence="14 19">Joins adenosylcobinamide-GDP and alpha-ribazole to generate adenosylcobalamin (Ado-cobalamin). Also synthesizes adenosylcobalamin 5'-phosphate from adenosylcobinamide-GDP and alpha-ribazole 5'-phosphate.</text>
</comment>
<evidence type="ECO:0000256" key="1">
    <source>
        <dbReference type="ARBA" id="ARBA00001946"/>
    </source>
</evidence>
<dbReference type="AlphaFoldDB" id="A0A1W1YAX2"/>
<dbReference type="EC" id="2.7.8.26" evidence="5 19"/>
<evidence type="ECO:0000256" key="6">
    <source>
        <dbReference type="ARBA" id="ARBA00015850"/>
    </source>
</evidence>
<keyword evidence="9 19" id="KW-0808">Transferase</keyword>
<evidence type="ECO:0000256" key="13">
    <source>
        <dbReference type="ARBA" id="ARBA00023136"/>
    </source>
</evidence>
<dbReference type="GO" id="GO:0051073">
    <property type="term" value="F:adenosylcobinamide-GDP ribazoletransferase activity"/>
    <property type="evidence" value="ECO:0007669"/>
    <property type="project" value="UniProtKB-UniRule"/>
</dbReference>
<evidence type="ECO:0000256" key="3">
    <source>
        <dbReference type="ARBA" id="ARBA00004663"/>
    </source>
</evidence>
<dbReference type="GO" id="GO:0005886">
    <property type="term" value="C:plasma membrane"/>
    <property type="evidence" value="ECO:0007669"/>
    <property type="project" value="UniProtKB-SubCell"/>
</dbReference>
<evidence type="ECO:0000256" key="19">
    <source>
        <dbReference type="HAMAP-Rule" id="MF_00719"/>
    </source>
</evidence>
<keyword evidence="7 19" id="KW-1003">Cell membrane</keyword>
<evidence type="ECO:0000256" key="5">
    <source>
        <dbReference type="ARBA" id="ARBA00013200"/>
    </source>
</evidence>
<evidence type="ECO:0000256" key="9">
    <source>
        <dbReference type="ARBA" id="ARBA00022679"/>
    </source>
</evidence>
<comment type="catalytic activity">
    <reaction evidence="18 19">
        <text>alpha-ribazole 5'-phosphate + adenosylcob(III)inamide-GDP = adenosylcob(III)alamin 5'-phosphate + GMP + H(+)</text>
        <dbReference type="Rhea" id="RHEA:23560"/>
        <dbReference type="ChEBI" id="CHEBI:15378"/>
        <dbReference type="ChEBI" id="CHEBI:57918"/>
        <dbReference type="ChEBI" id="CHEBI:58115"/>
        <dbReference type="ChEBI" id="CHEBI:60487"/>
        <dbReference type="ChEBI" id="CHEBI:60493"/>
        <dbReference type="EC" id="2.7.8.26"/>
    </reaction>
</comment>
<comment type="catalytic activity">
    <reaction evidence="17 19">
        <text>alpha-ribazole + adenosylcob(III)inamide-GDP = adenosylcob(III)alamin + GMP + H(+)</text>
        <dbReference type="Rhea" id="RHEA:16049"/>
        <dbReference type="ChEBI" id="CHEBI:10329"/>
        <dbReference type="ChEBI" id="CHEBI:15378"/>
        <dbReference type="ChEBI" id="CHEBI:18408"/>
        <dbReference type="ChEBI" id="CHEBI:58115"/>
        <dbReference type="ChEBI" id="CHEBI:60487"/>
        <dbReference type="EC" id="2.7.8.26"/>
    </reaction>
</comment>
<keyword evidence="11 19" id="KW-0460">Magnesium</keyword>
<protein>
    <recommendedName>
        <fullName evidence="6 19">Adenosylcobinamide-GDP ribazoletransferase</fullName>
        <ecNumber evidence="5 19">2.7.8.26</ecNumber>
    </recommendedName>
    <alternativeName>
        <fullName evidence="16 19">Cobalamin synthase</fullName>
    </alternativeName>
    <alternativeName>
        <fullName evidence="15 19">Cobalamin-5'-phosphate synthase</fullName>
    </alternativeName>
</protein>
<evidence type="ECO:0000256" key="8">
    <source>
        <dbReference type="ARBA" id="ARBA00022573"/>
    </source>
</evidence>
<keyword evidence="10 19" id="KW-0812">Transmembrane</keyword>
<evidence type="ECO:0000256" key="4">
    <source>
        <dbReference type="ARBA" id="ARBA00010561"/>
    </source>
</evidence>
<evidence type="ECO:0000256" key="11">
    <source>
        <dbReference type="ARBA" id="ARBA00022842"/>
    </source>
</evidence>
<evidence type="ECO:0000256" key="12">
    <source>
        <dbReference type="ARBA" id="ARBA00022989"/>
    </source>
</evidence>
<feature type="transmembrane region" description="Helical" evidence="19">
    <location>
        <begin position="137"/>
        <end position="156"/>
    </location>
</feature>
<comment type="subcellular location">
    <subcellularLocation>
        <location evidence="2 19">Cell membrane</location>
        <topology evidence="2 19">Multi-pass membrane protein</topology>
    </subcellularLocation>
</comment>
<feature type="transmembrane region" description="Helical" evidence="19">
    <location>
        <begin position="168"/>
        <end position="197"/>
    </location>
</feature>
<comment type="pathway">
    <text evidence="3 19">Cofactor biosynthesis; adenosylcobalamin biosynthesis; adenosylcobalamin from cob(II)yrinate a,c-diamide: step 7/7.</text>
</comment>
<dbReference type="Pfam" id="PF02654">
    <property type="entry name" value="CobS"/>
    <property type="match status" value="1"/>
</dbReference>
<evidence type="ECO:0000256" key="15">
    <source>
        <dbReference type="ARBA" id="ARBA00032605"/>
    </source>
</evidence>
<evidence type="ECO:0000313" key="20">
    <source>
        <dbReference type="EMBL" id="SMC33332.1"/>
    </source>
</evidence>
<dbReference type="Proteomes" id="UP000192634">
    <property type="component" value="Unassembled WGS sequence"/>
</dbReference>
<gene>
    <name evidence="19" type="primary">cobS</name>
    <name evidence="20" type="ORF">SAMN06296429_101291</name>
</gene>
<organism evidence="20 21">
    <name type="scientific">Janibacter indicus</name>
    <dbReference type="NCBI Taxonomy" id="857417"/>
    <lineage>
        <taxon>Bacteria</taxon>
        <taxon>Bacillati</taxon>
        <taxon>Actinomycetota</taxon>
        <taxon>Actinomycetes</taxon>
        <taxon>Micrococcales</taxon>
        <taxon>Intrasporangiaceae</taxon>
        <taxon>Janibacter</taxon>
    </lineage>
</organism>
<dbReference type="EMBL" id="FWXN01000001">
    <property type="protein sequence ID" value="SMC33332.1"/>
    <property type="molecule type" value="Genomic_DNA"/>
</dbReference>
<evidence type="ECO:0000256" key="2">
    <source>
        <dbReference type="ARBA" id="ARBA00004651"/>
    </source>
</evidence>
<keyword evidence="13 19" id="KW-0472">Membrane</keyword>
<dbReference type="PANTHER" id="PTHR34148">
    <property type="entry name" value="ADENOSYLCOBINAMIDE-GDP RIBAZOLETRANSFERASE"/>
    <property type="match status" value="1"/>
</dbReference>
<feature type="transmembrane region" description="Helical" evidence="19">
    <location>
        <begin position="108"/>
        <end position="131"/>
    </location>
</feature>
<dbReference type="GO" id="GO:0009236">
    <property type="term" value="P:cobalamin biosynthetic process"/>
    <property type="evidence" value="ECO:0007669"/>
    <property type="project" value="UniProtKB-UniRule"/>
</dbReference>
<dbReference type="PANTHER" id="PTHR34148:SF1">
    <property type="entry name" value="ADENOSYLCOBINAMIDE-GDP RIBAZOLETRANSFERASE"/>
    <property type="match status" value="1"/>
</dbReference>
<feature type="transmembrane region" description="Helical" evidence="19">
    <location>
        <begin position="217"/>
        <end position="237"/>
    </location>
</feature>
<reference evidence="20 21" key="1">
    <citation type="submission" date="2017-04" db="EMBL/GenBank/DDBJ databases">
        <authorList>
            <person name="Afonso C.L."/>
            <person name="Miller P.J."/>
            <person name="Scott M.A."/>
            <person name="Spackman E."/>
            <person name="Goraichik I."/>
            <person name="Dimitrov K.M."/>
            <person name="Suarez D.L."/>
            <person name="Swayne D.E."/>
        </authorList>
    </citation>
    <scope>NUCLEOTIDE SEQUENCE [LARGE SCALE GENOMIC DNA]</scope>
    <source>
        <strain evidence="20 21">CGMCC 1.12511</strain>
    </source>
</reference>
<keyword evidence="12 19" id="KW-1133">Transmembrane helix</keyword>
<dbReference type="OrthoDB" id="9794223at2"/>
<proteinExistence type="inferred from homology"/>
<evidence type="ECO:0000256" key="7">
    <source>
        <dbReference type="ARBA" id="ARBA00022475"/>
    </source>
</evidence>
<evidence type="ECO:0000256" key="16">
    <source>
        <dbReference type="ARBA" id="ARBA00032853"/>
    </source>
</evidence>
<evidence type="ECO:0000313" key="21">
    <source>
        <dbReference type="Proteomes" id="UP000192634"/>
    </source>
</evidence>
<dbReference type="HAMAP" id="MF_00719">
    <property type="entry name" value="CobS"/>
    <property type="match status" value="1"/>
</dbReference>
<evidence type="ECO:0000256" key="10">
    <source>
        <dbReference type="ARBA" id="ARBA00022692"/>
    </source>
</evidence>
<accession>A0A1W1YAX2</accession>
<dbReference type="UniPathway" id="UPA00148">
    <property type="reaction ID" value="UER00238"/>
</dbReference>
<feature type="transmembrane region" description="Helical" evidence="19">
    <location>
        <begin position="43"/>
        <end position="71"/>
    </location>
</feature>
<comment type="cofactor">
    <cofactor evidence="1 19">
        <name>Mg(2+)</name>
        <dbReference type="ChEBI" id="CHEBI:18420"/>
    </cofactor>
</comment>
<dbReference type="InterPro" id="IPR003805">
    <property type="entry name" value="CobS"/>
</dbReference>